<sequence>MNKKGTLYVISTPIGNRDDITMRALHILAKCDIIASEDTRHSGMLLSHYGIKGHYLSYNDKNKNRRIPLIVNMLNEGKSIGLISDAGTPLISDPGYGLINAAIDANIDVVPVPGASSVLTALVGSGLPTDSFIFFGFLPKKGKKKALILQSIAHAWQTSILFESPFRIQKTLQLILEHCGNRKVVLARELTKIHEEFIRGYVEEMIIRIKEGNVKLKGEFVILIEGNNA</sequence>
<protein>
    <recommendedName>
        <fullName evidence="6">Ribosomal RNA small subunit methyltransferase I</fullName>
        <ecNumber evidence="6">2.1.1.198</ecNumber>
    </recommendedName>
    <alternativeName>
        <fullName evidence="6">16S rRNA 2'-O-ribose C1402 methyltransferase</fullName>
    </alternativeName>
    <alternativeName>
        <fullName evidence="6">rRNA (cytidine-2'-O-)-methyltransferase RsmI</fullName>
    </alternativeName>
</protein>
<dbReference type="NCBIfam" id="TIGR00096">
    <property type="entry name" value="16S rRNA (cytidine(1402)-2'-O)-methyltransferase"/>
    <property type="match status" value="1"/>
</dbReference>
<keyword evidence="5 6" id="KW-0949">S-adenosyl-L-methionine</keyword>
<comment type="catalytic activity">
    <reaction evidence="6">
        <text>cytidine(1402) in 16S rRNA + S-adenosyl-L-methionine = 2'-O-methylcytidine(1402) in 16S rRNA + S-adenosyl-L-homocysteine + H(+)</text>
        <dbReference type="Rhea" id="RHEA:42924"/>
        <dbReference type="Rhea" id="RHEA-COMP:10285"/>
        <dbReference type="Rhea" id="RHEA-COMP:10286"/>
        <dbReference type="ChEBI" id="CHEBI:15378"/>
        <dbReference type="ChEBI" id="CHEBI:57856"/>
        <dbReference type="ChEBI" id="CHEBI:59789"/>
        <dbReference type="ChEBI" id="CHEBI:74495"/>
        <dbReference type="ChEBI" id="CHEBI:82748"/>
        <dbReference type="EC" id="2.1.1.198"/>
    </reaction>
</comment>
<dbReference type="Gene3D" id="3.40.1010.10">
    <property type="entry name" value="Cobalt-precorrin-4 Transmethylase, Domain 1"/>
    <property type="match status" value="1"/>
</dbReference>
<proteinExistence type="inferred from homology"/>
<dbReference type="InterPro" id="IPR008189">
    <property type="entry name" value="rRNA_ssu_MeTfrase_I"/>
</dbReference>
<dbReference type="HAMAP" id="MF_01877">
    <property type="entry name" value="16SrRNA_methyltr_I"/>
    <property type="match status" value="1"/>
</dbReference>
<dbReference type="EC" id="2.1.1.198" evidence="6"/>
<keyword evidence="4 6" id="KW-0808">Transferase</keyword>
<evidence type="ECO:0000256" key="3">
    <source>
        <dbReference type="ARBA" id="ARBA00022603"/>
    </source>
</evidence>
<comment type="function">
    <text evidence="6">Catalyzes the 2'-O-methylation of the ribose of cytidine 1402 (C1402) in 16S rRNA.</text>
</comment>
<dbReference type="PROSITE" id="PS01296">
    <property type="entry name" value="RSMI"/>
    <property type="match status" value="1"/>
</dbReference>
<dbReference type="AlphaFoldDB" id="A0A660S7A2"/>
<dbReference type="PANTHER" id="PTHR46111">
    <property type="entry name" value="RIBOSOMAL RNA SMALL SUBUNIT METHYLTRANSFERASE I"/>
    <property type="match status" value="1"/>
</dbReference>
<evidence type="ECO:0000256" key="1">
    <source>
        <dbReference type="ARBA" id="ARBA00022490"/>
    </source>
</evidence>
<keyword evidence="1 6" id="KW-0963">Cytoplasm</keyword>
<evidence type="ECO:0000256" key="6">
    <source>
        <dbReference type="HAMAP-Rule" id="MF_01877"/>
    </source>
</evidence>
<dbReference type="Gene3D" id="3.30.950.10">
    <property type="entry name" value="Methyltransferase, Cobalt-precorrin-4 Transmethylase, Domain 2"/>
    <property type="match status" value="1"/>
</dbReference>
<dbReference type="CDD" id="cd11648">
    <property type="entry name" value="RsmI"/>
    <property type="match status" value="1"/>
</dbReference>
<dbReference type="GO" id="GO:0005737">
    <property type="term" value="C:cytoplasm"/>
    <property type="evidence" value="ECO:0007669"/>
    <property type="project" value="UniProtKB-SubCell"/>
</dbReference>
<comment type="similarity">
    <text evidence="6">Belongs to the methyltransferase superfamily. RsmI family.</text>
</comment>
<keyword evidence="2 6" id="KW-0698">rRNA processing</keyword>
<dbReference type="InterPro" id="IPR014777">
    <property type="entry name" value="4pyrrole_Mease_sub1"/>
</dbReference>
<reference evidence="8 9" key="1">
    <citation type="submission" date="2018-06" db="EMBL/GenBank/DDBJ databases">
        <title>Extensive metabolic versatility and redundancy in microbially diverse, dynamic hydrothermal sediments.</title>
        <authorList>
            <person name="Dombrowski N."/>
            <person name="Teske A."/>
            <person name="Baker B.J."/>
        </authorList>
    </citation>
    <scope>NUCLEOTIDE SEQUENCE [LARGE SCALE GENOMIC DNA]</scope>
    <source>
        <strain evidence="8">B35_G9</strain>
    </source>
</reference>
<feature type="domain" description="Tetrapyrrole methylase" evidence="7">
    <location>
        <begin position="6"/>
        <end position="205"/>
    </location>
</feature>
<name>A0A660S7A2_UNCT6</name>
<dbReference type="InterPro" id="IPR035996">
    <property type="entry name" value="4pyrrol_Methylase_sf"/>
</dbReference>
<dbReference type="GO" id="GO:0070677">
    <property type="term" value="F:rRNA (cytosine-2'-O-)-methyltransferase activity"/>
    <property type="evidence" value="ECO:0007669"/>
    <property type="project" value="UniProtKB-UniRule"/>
</dbReference>
<dbReference type="Proteomes" id="UP000282321">
    <property type="component" value="Unassembled WGS sequence"/>
</dbReference>
<dbReference type="SUPFAM" id="SSF53790">
    <property type="entry name" value="Tetrapyrrole methylase"/>
    <property type="match status" value="1"/>
</dbReference>
<accession>A0A660S7A2</accession>
<dbReference type="FunFam" id="3.40.1010.10:FF:000007">
    <property type="entry name" value="Ribosomal RNA small subunit methyltransferase I"/>
    <property type="match status" value="1"/>
</dbReference>
<keyword evidence="3 6" id="KW-0489">Methyltransferase</keyword>
<comment type="subcellular location">
    <subcellularLocation>
        <location evidence="6">Cytoplasm</location>
    </subcellularLocation>
</comment>
<evidence type="ECO:0000313" key="8">
    <source>
        <dbReference type="EMBL" id="RKX65836.1"/>
    </source>
</evidence>
<dbReference type="FunFam" id="3.30.950.10:FF:000002">
    <property type="entry name" value="Ribosomal RNA small subunit methyltransferase I"/>
    <property type="match status" value="1"/>
</dbReference>
<evidence type="ECO:0000256" key="5">
    <source>
        <dbReference type="ARBA" id="ARBA00022691"/>
    </source>
</evidence>
<dbReference type="InterPro" id="IPR018063">
    <property type="entry name" value="SAM_MeTrfase_RsmI_CS"/>
</dbReference>
<dbReference type="InterPro" id="IPR014776">
    <property type="entry name" value="4pyrrole_Mease_sub2"/>
</dbReference>
<dbReference type="Pfam" id="PF00590">
    <property type="entry name" value="TP_methylase"/>
    <property type="match status" value="1"/>
</dbReference>
<dbReference type="InterPro" id="IPR000878">
    <property type="entry name" value="4pyrrol_Mease"/>
</dbReference>
<comment type="caution">
    <text evidence="8">The sequence shown here is derived from an EMBL/GenBank/DDBJ whole genome shotgun (WGS) entry which is preliminary data.</text>
</comment>
<evidence type="ECO:0000313" key="9">
    <source>
        <dbReference type="Proteomes" id="UP000282321"/>
    </source>
</evidence>
<evidence type="ECO:0000256" key="4">
    <source>
        <dbReference type="ARBA" id="ARBA00022679"/>
    </source>
</evidence>
<evidence type="ECO:0000259" key="7">
    <source>
        <dbReference type="Pfam" id="PF00590"/>
    </source>
</evidence>
<dbReference type="PIRSF" id="PIRSF005917">
    <property type="entry name" value="MTase_YraL"/>
    <property type="match status" value="1"/>
</dbReference>
<gene>
    <name evidence="6 8" type="primary">rsmI</name>
    <name evidence="8" type="ORF">DRP44_05470</name>
</gene>
<dbReference type="EMBL" id="QNBC01000069">
    <property type="protein sequence ID" value="RKX65836.1"/>
    <property type="molecule type" value="Genomic_DNA"/>
</dbReference>
<evidence type="ECO:0000256" key="2">
    <source>
        <dbReference type="ARBA" id="ARBA00022552"/>
    </source>
</evidence>
<dbReference type="PANTHER" id="PTHR46111:SF1">
    <property type="entry name" value="RIBOSOMAL RNA SMALL SUBUNIT METHYLTRANSFERASE I"/>
    <property type="match status" value="1"/>
</dbReference>
<organism evidence="8 9">
    <name type="scientific">candidate division TA06 bacterium</name>
    <dbReference type="NCBI Taxonomy" id="2250710"/>
    <lineage>
        <taxon>Bacteria</taxon>
        <taxon>Bacteria division TA06</taxon>
    </lineage>
</organism>